<sequence>MRRNIKEVGNGPVDKEEEDNENTYEEEEEEEEYTEEEFLKLNAELDALHSALDNLEQRNDSICDRLRNILAENQSIREDMEVVQEIGGDDQKQAGQ</sequence>
<protein>
    <submittedName>
        <fullName evidence="2">Uncharacterized protein</fullName>
    </submittedName>
</protein>
<organism evidence="2 3">
    <name type="scientific">Petrolisthes manimaculis</name>
    <dbReference type="NCBI Taxonomy" id="1843537"/>
    <lineage>
        <taxon>Eukaryota</taxon>
        <taxon>Metazoa</taxon>
        <taxon>Ecdysozoa</taxon>
        <taxon>Arthropoda</taxon>
        <taxon>Crustacea</taxon>
        <taxon>Multicrustacea</taxon>
        <taxon>Malacostraca</taxon>
        <taxon>Eumalacostraca</taxon>
        <taxon>Eucarida</taxon>
        <taxon>Decapoda</taxon>
        <taxon>Pleocyemata</taxon>
        <taxon>Anomura</taxon>
        <taxon>Galatheoidea</taxon>
        <taxon>Porcellanidae</taxon>
        <taxon>Petrolisthes</taxon>
    </lineage>
</organism>
<dbReference type="Proteomes" id="UP001292094">
    <property type="component" value="Unassembled WGS sequence"/>
</dbReference>
<feature type="compositionally biased region" description="Acidic residues" evidence="1">
    <location>
        <begin position="15"/>
        <end position="36"/>
    </location>
</feature>
<evidence type="ECO:0000256" key="1">
    <source>
        <dbReference type="SAM" id="MobiDB-lite"/>
    </source>
</evidence>
<comment type="caution">
    <text evidence="2">The sequence shown here is derived from an EMBL/GenBank/DDBJ whole genome shotgun (WGS) entry which is preliminary data.</text>
</comment>
<gene>
    <name evidence="2" type="ORF">Pmani_001856</name>
</gene>
<keyword evidence="3" id="KW-1185">Reference proteome</keyword>
<evidence type="ECO:0000313" key="2">
    <source>
        <dbReference type="EMBL" id="KAK4327705.1"/>
    </source>
</evidence>
<proteinExistence type="predicted"/>
<evidence type="ECO:0000313" key="3">
    <source>
        <dbReference type="Proteomes" id="UP001292094"/>
    </source>
</evidence>
<dbReference type="EMBL" id="JAWZYT010000130">
    <property type="protein sequence ID" value="KAK4327705.1"/>
    <property type="molecule type" value="Genomic_DNA"/>
</dbReference>
<dbReference type="AlphaFoldDB" id="A0AAE1QJA5"/>
<accession>A0AAE1QJA5</accession>
<name>A0AAE1QJA5_9EUCA</name>
<feature type="region of interest" description="Disordered" evidence="1">
    <location>
        <begin position="1"/>
        <end position="36"/>
    </location>
</feature>
<reference evidence="2" key="1">
    <citation type="submission" date="2023-11" db="EMBL/GenBank/DDBJ databases">
        <title>Genome assemblies of two species of porcelain crab, Petrolisthes cinctipes and Petrolisthes manimaculis (Anomura: Porcellanidae).</title>
        <authorList>
            <person name="Angst P."/>
        </authorList>
    </citation>
    <scope>NUCLEOTIDE SEQUENCE</scope>
    <source>
        <strain evidence="2">PB745_02</strain>
        <tissue evidence="2">Gill</tissue>
    </source>
</reference>
<dbReference type="Pfam" id="PF03670">
    <property type="entry name" value="UPF0184"/>
    <property type="match status" value="1"/>
</dbReference>